<evidence type="ECO:0000313" key="2">
    <source>
        <dbReference type="EMBL" id="GGO57797.1"/>
    </source>
</evidence>
<accession>A0ABQ2MS78</accession>
<name>A0ABQ2MS78_9ACTN</name>
<protein>
    <recommendedName>
        <fullName evidence="4">Small hydrophilic protein</fullName>
    </recommendedName>
</protein>
<feature type="region of interest" description="Disordered" evidence="1">
    <location>
        <begin position="1"/>
        <end position="58"/>
    </location>
</feature>
<organism evidence="2 3">
    <name type="scientific">Streptomyces daqingensis</name>
    <dbReference type="NCBI Taxonomy" id="1472640"/>
    <lineage>
        <taxon>Bacteria</taxon>
        <taxon>Bacillati</taxon>
        <taxon>Actinomycetota</taxon>
        <taxon>Actinomycetes</taxon>
        <taxon>Kitasatosporales</taxon>
        <taxon>Streptomycetaceae</taxon>
        <taxon>Streptomyces</taxon>
    </lineage>
</organism>
<comment type="caution">
    <text evidence="2">The sequence shown here is derived from an EMBL/GenBank/DDBJ whole genome shotgun (WGS) entry which is preliminary data.</text>
</comment>
<keyword evidence="3" id="KW-1185">Reference proteome</keyword>
<dbReference type="Proteomes" id="UP000631535">
    <property type="component" value="Unassembled WGS sequence"/>
</dbReference>
<evidence type="ECO:0000256" key="1">
    <source>
        <dbReference type="SAM" id="MobiDB-lite"/>
    </source>
</evidence>
<sequence length="58" mass="6399">MTKGRNQDRSQRKAEAADRDQGASQDGAAEGRQQRPSPGRTASPADVARKHQRRFGHN</sequence>
<evidence type="ECO:0000313" key="3">
    <source>
        <dbReference type="Proteomes" id="UP000631535"/>
    </source>
</evidence>
<dbReference type="EMBL" id="BMMP01000026">
    <property type="protein sequence ID" value="GGO57797.1"/>
    <property type="molecule type" value="Genomic_DNA"/>
</dbReference>
<feature type="compositionally biased region" description="Basic and acidic residues" evidence="1">
    <location>
        <begin position="1"/>
        <end position="21"/>
    </location>
</feature>
<proteinExistence type="predicted"/>
<gene>
    <name evidence="2" type="ORF">GCM10012287_54510</name>
</gene>
<reference evidence="3" key="1">
    <citation type="journal article" date="2019" name="Int. J. Syst. Evol. Microbiol.">
        <title>The Global Catalogue of Microorganisms (GCM) 10K type strain sequencing project: providing services to taxonomists for standard genome sequencing and annotation.</title>
        <authorList>
            <consortium name="The Broad Institute Genomics Platform"/>
            <consortium name="The Broad Institute Genome Sequencing Center for Infectious Disease"/>
            <person name="Wu L."/>
            <person name="Ma J."/>
        </authorList>
    </citation>
    <scope>NUCLEOTIDE SEQUENCE [LARGE SCALE GENOMIC DNA]</scope>
    <source>
        <strain evidence="3">CGMCC 4.7178</strain>
    </source>
</reference>
<evidence type="ECO:0008006" key="4">
    <source>
        <dbReference type="Google" id="ProtNLM"/>
    </source>
</evidence>
<dbReference type="RefSeq" id="WP_189039861.1">
    <property type="nucleotide sequence ID" value="NZ_BMMP01000026.1"/>
</dbReference>